<reference evidence="2" key="1">
    <citation type="submission" date="2023-01" db="EMBL/GenBank/DDBJ databases">
        <title>Colletotrichum chrysophilum M932 genome sequence.</title>
        <authorList>
            <person name="Baroncelli R."/>
        </authorList>
    </citation>
    <scope>NUCLEOTIDE SEQUENCE</scope>
    <source>
        <strain evidence="2">M932</strain>
    </source>
</reference>
<accession>A0AAD9ASB9</accession>
<sequence length="119" mass="13528">MPIPISHREILLLSPLANSCPPVVAVGSMDRITVPRFCPWHSFMRRDGELDQDIRDQLFTPRFTSNITRPDEPNSQNGERSRWPHSRLLPGTWASAADGCPIPQVHWTDEPCAMQVHPH</sequence>
<proteinExistence type="predicted"/>
<protein>
    <submittedName>
        <fullName evidence="2">Uncharacterized protein</fullName>
    </submittedName>
</protein>
<evidence type="ECO:0000313" key="2">
    <source>
        <dbReference type="EMBL" id="KAK1852247.1"/>
    </source>
</evidence>
<dbReference type="AlphaFoldDB" id="A0AAD9ASB9"/>
<dbReference type="Proteomes" id="UP001243330">
    <property type="component" value="Unassembled WGS sequence"/>
</dbReference>
<name>A0AAD9ASB9_9PEZI</name>
<organism evidence="2 3">
    <name type="scientific">Colletotrichum chrysophilum</name>
    <dbReference type="NCBI Taxonomy" id="1836956"/>
    <lineage>
        <taxon>Eukaryota</taxon>
        <taxon>Fungi</taxon>
        <taxon>Dikarya</taxon>
        <taxon>Ascomycota</taxon>
        <taxon>Pezizomycotina</taxon>
        <taxon>Sordariomycetes</taxon>
        <taxon>Hypocreomycetidae</taxon>
        <taxon>Glomerellales</taxon>
        <taxon>Glomerellaceae</taxon>
        <taxon>Colletotrichum</taxon>
        <taxon>Colletotrichum gloeosporioides species complex</taxon>
    </lineage>
</organism>
<comment type="caution">
    <text evidence="2">The sequence shown here is derived from an EMBL/GenBank/DDBJ whole genome shotgun (WGS) entry which is preliminary data.</text>
</comment>
<keyword evidence="3" id="KW-1185">Reference proteome</keyword>
<feature type="compositionally biased region" description="Polar residues" evidence="1">
    <location>
        <begin position="62"/>
        <end position="78"/>
    </location>
</feature>
<gene>
    <name evidence="2" type="ORF">CCHR01_05149</name>
</gene>
<feature type="region of interest" description="Disordered" evidence="1">
    <location>
        <begin position="61"/>
        <end position="86"/>
    </location>
</feature>
<dbReference type="EMBL" id="JAQOWY010000079">
    <property type="protein sequence ID" value="KAK1852247.1"/>
    <property type="molecule type" value="Genomic_DNA"/>
</dbReference>
<evidence type="ECO:0000313" key="3">
    <source>
        <dbReference type="Proteomes" id="UP001243330"/>
    </source>
</evidence>
<evidence type="ECO:0000256" key="1">
    <source>
        <dbReference type="SAM" id="MobiDB-lite"/>
    </source>
</evidence>